<dbReference type="Pfam" id="PF16316">
    <property type="entry name" value="DUF4956"/>
    <property type="match status" value="1"/>
</dbReference>
<dbReference type="OrthoDB" id="154078at2"/>
<feature type="transmembrane region" description="Helical" evidence="1">
    <location>
        <begin position="16"/>
        <end position="33"/>
    </location>
</feature>
<feature type="transmembrane region" description="Helical" evidence="1">
    <location>
        <begin position="112"/>
        <end position="133"/>
    </location>
</feature>
<keyword evidence="1" id="KW-0472">Membrane</keyword>
<evidence type="ECO:0000313" key="2">
    <source>
        <dbReference type="EMBL" id="SEW32755.1"/>
    </source>
</evidence>
<dbReference type="EMBL" id="FOIR01000002">
    <property type="protein sequence ID" value="SEW32755.1"/>
    <property type="molecule type" value="Genomic_DNA"/>
</dbReference>
<dbReference type="Proteomes" id="UP000199437">
    <property type="component" value="Unassembled WGS sequence"/>
</dbReference>
<keyword evidence="3" id="KW-1185">Reference proteome</keyword>
<keyword evidence="1" id="KW-0812">Transmembrane</keyword>
<proteinExistence type="predicted"/>
<name>A0A1I0QZ72_9BACT</name>
<dbReference type="AlphaFoldDB" id="A0A1I0QZ72"/>
<dbReference type="InterPro" id="IPR032531">
    <property type="entry name" value="DUF4956"/>
</dbReference>
<sequence length="206" mass="23561">MELAVRPEFYLNFAKFFYTTIVVLVFSHFLYLPKNGKKEYLLTNVMLSAIIFMICAFIRNVQLGLGFAIGIFAIFGIIRYRTVTISAREMTYLFLSVGIAAKNALVPSDFNYFTVVLSDTILVLLLWGIEAMLSRTSTMVRKLITYDNVDLITPEKETELKADLSTKLGITQIEKIKVGKVNLKESTARLEIYFIDKDERHITTQE</sequence>
<protein>
    <recommendedName>
        <fullName evidence="4">DUF4956 domain-containing protein</fullName>
    </recommendedName>
</protein>
<dbReference type="RefSeq" id="WP_090259294.1">
    <property type="nucleotide sequence ID" value="NZ_FOIR01000002.1"/>
</dbReference>
<feature type="transmembrane region" description="Helical" evidence="1">
    <location>
        <begin position="65"/>
        <end position="83"/>
    </location>
</feature>
<keyword evidence="1" id="KW-1133">Transmembrane helix</keyword>
<evidence type="ECO:0000313" key="3">
    <source>
        <dbReference type="Proteomes" id="UP000199437"/>
    </source>
</evidence>
<gene>
    <name evidence="2" type="ORF">SAMN05216290_2909</name>
</gene>
<organism evidence="2 3">
    <name type="scientific">Roseivirga pacifica</name>
    <dbReference type="NCBI Taxonomy" id="1267423"/>
    <lineage>
        <taxon>Bacteria</taxon>
        <taxon>Pseudomonadati</taxon>
        <taxon>Bacteroidota</taxon>
        <taxon>Cytophagia</taxon>
        <taxon>Cytophagales</taxon>
        <taxon>Roseivirgaceae</taxon>
        <taxon>Roseivirga</taxon>
    </lineage>
</organism>
<reference evidence="3" key="1">
    <citation type="submission" date="2016-10" db="EMBL/GenBank/DDBJ databases">
        <authorList>
            <person name="Varghese N."/>
            <person name="Submissions S."/>
        </authorList>
    </citation>
    <scope>NUCLEOTIDE SEQUENCE [LARGE SCALE GENOMIC DNA]</scope>
    <source>
        <strain evidence="3">CGMCC 1.12402</strain>
    </source>
</reference>
<evidence type="ECO:0000256" key="1">
    <source>
        <dbReference type="SAM" id="Phobius"/>
    </source>
</evidence>
<feature type="transmembrane region" description="Helical" evidence="1">
    <location>
        <begin position="40"/>
        <end position="59"/>
    </location>
</feature>
<accession>A0A1I0QZ72</accession>
<evidence type="ECO:0008006" key="4">
    <source>
        <dbReference type="Google" id="ProtNLM"/>
    </source>
</evidence>
<dbReference type="GeneID" id="99987594"/>